<keyword evidence="2" id="KW-0238">DNA-binding</keyword>
<dbReference type="Pfam" id="PF00196">
    <property type="entry name" value="GerE"/>
    <property type="match status" value="1"/>
</dbReference>
<gene>
    <name evidence="5" type="ORF">FGL98_00025</name>
</gene>
<comment type="caution">
    <text evidence="5">The sequence shown here is derived from an EMBL/GenBank/DDBJ whole genome shotgun (WGS) entry which is preliminary data.</text>
</comment>
<dbReference type="Gene3D" id="1.10.10.10">
    <property type="entry name" value="Winged helix-like DNA-binding domain superfamily/Winged helix DNA-binding domain"/>
    <property type="match status" value="1"/>
</dbReference>
<dbReference type="GO" id="GO:0003677">
    <property type="term" value="F:DNA binding"/>
    <property type="evidence" value="ECO:0007669"/>
    <property type="project" value="UniProtKB-KW"/>
</dbReference>
<dbReference type="EMBL" id="VCQV01000001">
    <property type="protein sequence ID" value="TWP38842.1"/>
    <property type="molecule type" value="Genomic_DNA"/>
</dbReference>
<dbReference type="SUPFAM" id="SSF55874">
    <property type="entry name" value="ATPase domain of HSP90 chaperone/DNA topoisomerase II/histidine kinase"/>
    <property type="match status" value="1"/>
</dbReference>
<dbReference type="SUPFAM" id="SSF46894">
    <property type="entry name" value="C-terminal effector domain of the bipartite response regulators"/>
    <property type="match status" value="1"/>
</dbReference>
<feature type="domain" description="HTH luxR-type" evidence="4">
    <location>
        <begin position="365"/>
        <end position="430"/>
    </location>
</feature>
<dbReference type="AlphaFoldDB" id="A0A563E9C7"/>
<dbReference type="PANTHER" id="PTHR44688">
    <property type="entry name" value="DNA-BINDING TRANSCRIPTIONAL ACTIVATOR DEVR_DOSR"/>
    <property type="match status" value="1"/>
</dbReference>
<protein>
    <recommendedName>
        <fullName evidence="4">HTH luxR-type domain-containing protein</fullName>
    </recommendedName>
</protein>
<dbReference type="PANTHER" id="PTHR44688:SF16">
    <property type="entry name" value="DNA-BINDING TRANSCRIPTIONAL ACTIVATOR DEVR_DOSR"/>
    <property type="match status" value="1"/>
</dbReference>
<dbReference type="PROSITE" id="PS50043">
    <property type="entry name" value="HTH_LUXR_2"/>
    <property type="match status" value="1"/>
</dbReference>
<reference evidence="5 6" key="1">
    <citation type="submission" date="2019-05" db="EMBL/GenBank/DDBJ databases">
        <authorList>
            <person name="Lee S.D."/>
        </authorList>
    </citation>
    <scope>NUCLEOTIDE SEQUENCE [LARGE SCALE GENOMIC DNA]</scope>
    <source>
        <strain evidence="5 6">C5-26</strain>
    </source>
</reference>
<dbReference type="Proteomes" id="UP000320244">
    <property type="component" value="Unassembled WGS sequence"/>
</dbReference>
<dbReference type="OrthoDB" id="3171430at2"/>
<dbReference type="InterPro" id="IPR036388">
    <property type="entry name" value="WH-like_DNA-bd_sf"/>
</dbReference>
<evidence type="ECO:0000256" key="1">
    <source>
        <dbReference type="ARBA" id="ARBA00023015"/>
    </source>
</evidence>
<organism evidence="5 6">
    <name type="scientific">Leekyejoonella antrihumi</name>
    <dbReference type="NCBI Taxonomy" id="1660198"/>
    <lineage>
        <taxon>Bacteria</taxon>
        <taxon>Bacillati</taxon>
        <taxon>Actinomycetota</taxon>
        <taxon>Actinomycetes</taxon>
        <taxon>Micrococcales</taxon>
        <taxon>Dermacoccaceae</taxon>
        <taxon>Leekyejoonella</taxon>
    </lineage>
</organism>
<evidence type="ECO:0000313" key="6">
    <source>
        <dbReference type="Proteomes" id="UP000320244"/>
    </source>
</evidence>
<evidence type="ECO:0000256" key="3">
    <source>
        <dbReference type="ARBA" id="ARBA00023163"/>
    </source>
</evidence>
<dbReference type="InterPro" id="IPR000792">
    <property type="entry name" value="Tscrpt_reg_LuxR_C"/>
</dbReference>
<keyword evidence="1" id="KW-0805">Transcription regulation</keyword>
<evidence type="ECO:0000259" key="4">
    <source>
        <dbReference type="PROSITE" id="PS50043"/>
    </source>
</evidence>
<name>A0A563E9C7_9MICO</name>
<dbReference type="PRINTS" id="PR00038">
    <property type="entry name" value="HTHLUXR"/>
</dbReference>
<dbReference type="SMART" id="SM00421">
    <property type="entry name" value="HTH_LUXR"/>
    <property type="match status" value="1"/>
</dbReference>
<dbReference type="CDD" id="cd06170">
    <property type="entry name" value="LuxR_C_like"/>
    <property type="match status" value="1"/>
</dbReference>
<evidence type="ECO:0000256" key="2">
    <source>
        <dbReference type="ARBA" id="ARBA00023125"/>
    </source>
</evidence>
<dbReference type="InterPro" id="IPR036890">
    <property type="entry name" value="HATPase_C_sf"/>
</dbReference>
<proteinExistence type="predicted"/>
<dbReference type="InterPro" id="IPR016032">
    <property type="entry name" value="Sig_transdc_resp-reg_C-effctor"/>
</dbReference>
<keyword evidence="6" id="KW-1185">Reference proteome</keyword>
<dbReference type="Gene3D" id="3.30.565.10">
    <property type="entry name" value="Histidine kinase-like ATPase, C-terminal domain"/>
    <property type="match status" value="1"/>
</dbReference>
<dbReference type="GO" id="GO:0006355">
    <property type="term" value="P:regulation of DNA-templated transcription"/>
    <property type="evidence" value="ECO:0007669"/>
    <property type="project" value="InterPro"/>
</dbReference>
<evidence type="ECO:0000313" key="5">
    <source>
        <dbReference type="EMBL" id="TWP38842.1"/>
    </source>
</evidence>
<dbReference type="RefSeq" id="WP_146314625.1">
    <property type="nucleotide sequence ID" value="NZ_VCQV01000001.1"/>
</dbReference>
<reference evidence="5 6" key="2">
    <citation type="submission" date="2019-08" db="EMBL/GenBank/DDBJ databases">
        <title>Jejuicoccus antrihumi gen. nov., sp. nov., a new member of the family Dermacoccaceae isolated from a cave.</title>
        <authorList>
            <person name="Schumann P."/>
            <person name="Kim I.S."/>
        </authorList>
    </citation>
    <scope>NUCLEOTIDE SEQUENCE [LARGE SCALE GENOMIC DNA]</scope>
    <source>
        <strain evidence="5 6">C5-26</strain>
    </source>
</reference>
<keyword evidence="3" id="KW-0804">Transcription</keyword>
<accession>A0A563E9C7</accession>
<sequence>MTLSSTRATGADVSDTLDRNAHYQNALDGLVKVLASPLPDVAEHFSMLLADYLPHSALFILDGADLEQPKKHYGEAALVMHTTISELDALRGDAKVNTVWRATMPVAGHLQPVLAALANTDALLVLTSPGEPQLDRLVLSLWQVLALRIQQRAREASPTYLMESRAASSIRAEAITEVTDRHTTTLESLLAVLRGATLDDRAARQAATSLAVDALVHLRTQANQIRTFTDEPVRTAFARLRGDLRPLVRYRDIDLQFVEPPVDGRALPSAVAHGARAVVRGAVLALADQQGIRRVRVKWDCDGRNLLIEIRDDGPGELSIDSTQFDSLRQRVIALNGQLSLAATQDWGSEMAIVLPLDPPPIHGSDVSAWNLGRRELQVLEHLATGQRNRVIATQLGISENTVKFHISKIFRKLGVSSRSEAAALALKHHLPRTLH</sequence>